<dbReference type="Gene3D" id="1.25.60.10">
    <property type="entry name" value="MgtE N-terminal domain-like"/>
    <property type="match status" value="1"/>
</dbReference>
<evidence type="ECO:0000256" key="6">
    <source>
        <dbReference type="ARBA" id="ARBA00022989"/>
    </source>
</evidence>
<evidence type="ECO:0000256" key="8">
    <source>
        <dbReference type="PROSITE-ProRule" id="PRU00703"/>
    </source>
</evidence>
<evidence type="ECO:0000256" key="3">
    <source>
        <dbReference type="ARBA" id="ARBA00022448"/>
    </source>
</evidence>
<keyword evidence="4 9" id="KW-0812">Transmembrane</keyword>
<comment type="caution">
    <text evidence="11">The sequence shown here is derived from an EMBL/GenBank/DDBJ whole genome shotgun (WGS) entry which is preliminary data.</text>
</comment>
<dbReference type="EMBL" id="LILD01000003">
    <property type="protein sequence ID" value="KOO37007.1"/>
    <property type="molecule type" value="Genomic_DNA"/>
</dbReference>
<evidence type="ECO:0000259" key="10">
    <source>
        <dbReference type="PROSITE" id="PS51371"/>
    </source>
</evidence>
<dbReference type="PATRIC" id="fig|136160.3.peg.4293"/>
<dbReference type="SUPFAM" id="SSF161093">
    <property type="entry name" value="MgtE membrane domain-like"/>
    <property type="match status" value="1"/>
</dbReference>
<feature type="transmembrane region" description="Helical" evidence="9">
    <location>
        <begin position="312"/>
        <end position="339"/>
    </location>
</feature>
<sequence>MVANMTEDQLLVLMIKYLKDSKRGALQQMLDELHPYDVAQLYRSLPDKHHHKFLTFLTPDQIADLIQELDSDMQIEILHRLGIERSSKVMNLMDNDDLADLLNELSVERIQEFLDAMKDDESEKVQSLMGYDPETAGGLMTNQFIWIKEDYTVRQAVDKLKDYASFSENIYYLYVINEEKKLVGVVSYRDLLIAHIDDKIKDIMFNRVVSVPVDMDQEEVARTIERYDFIAIPVVDQQNTLLGIITVDDVIDVVIREANEDIEKLSASGKDIDFQTKALTASARRLPWLVLLLFIGLVSGSIISNFEETLEQVVALIFFMPMIAGMTGNTGTQSLAVVVRGIVTQNLDRKTIIHLVFRELRVGILIGLTCGVLIFVIGTIWINITLGFVVGVSLLLTLITGTLAGTIIPLFLYRMGVDPAVASGPLITTLNDIFSLMIYFGIATAFLTQLQGL</sequence>
<comment type="subcellular location">
    <subcellularLocation>
        <location evidence="9">Cell membrane</location>
        <topology evidence="9">Multi-pass membrane protein</topology>
    </subcellularLocation>
    <subcellularLocation>
        <location evidence="1">Membrane</location>
        <topology evidence="1">Multi-pass membrane protein</topology>
    </subcellularLocation>
</comment>
<feature type="transmembrane region" description="Helical" evidence="9">
    <location>
        <begin position="286"/>
        <end position="306"/>
    </location>
</feature>
<dbReference type="GO" id="GO:0046872">
    <property type="term" value="F:metal ion binding"/>
    <property type="evidence" value="ECO:0007669"/>
    <property type="project" value="UniProtKB-KW"/>
</dbReference>
<feature type="transmembrane region" description="Helical" evidence="9">
    <location>
        <begin position="388"/>
        <end position="412"/>
    </location>
</feature>
<protein>
    <recommendedName>
        <fullName evidence="9">Magnesium transporter MgtE</fullName>
    </recommendedName>
</protein>
<dbReference type="Pfam" id="PF03448">
    <property type="entry name" value="MgtE_N"/>
    <property type="match status" value="1"/>
</dbReference>
<dbReference type="InterPro" id="IPR036739">
    <property type="entry name" value="SLC41_membr_dom_sf"/>
</dbReference>
<dbReference type="PROSITE" id="PS51371">
    <property type="entry name" value="CBS"/>
    <property type="match status" value="2"/>
</dbReference>
<dbReference type="InterPro" id="IPR006667">
    <property type="entry name" value="SLC41_membr_dom"/>
</dbReference>
<organism evidence="11">
    <name type="scientific">Halalkalibacterium halodurans</name>
    <name type="common">Bacillus halodurans</name>
    <dbReference type="NCBI Taxonomy" id="86665"/>
    <lineage>
        <taxon>Bacteria</taxon>
        <taxon>Bacillati</taxon>
        <taxon>Bacillota</taxon>
        <taxon>Bacilli</taxon>
        <taxon>Bacillales</taxon>
        <taxon>Bacillaceae</taxon>
        <taxon>Halalkalibacterium (ex Joshi et al. 2022)</taxon>
    </lineage>
</organism>
<keyword evidence="6 9" id="KW-1133">Transmembrane helix</keyword>
<dbReference type="SUPFAM" id="SSF54631">
    <property type="entry name" value="CBS-domain pair"/>
    <property type="match status" value="1"/>
</dbReference>
<keyword evidence="7 9" id="KW-0472">Membrane</keyword>
<dbReference type="NCBIfam" id="TIGR00400">
    <property type="entry name" value="mgtE"/>
    <property type="match status" value="1"/>
</dbReference>
<keyword evidence="9" id="KW-1003">Cell membrane</keyword>
<dbReference type="CDD" id="cd04606">
    <property type="entry name" value="CBS_pair_Mg_transporter"/>
    <property type="match status" value="1"/>
</dbReference>
<comment type="subunit">
    <text evidence="9">Homodimer.</text>
</comment>
<gene>
    <name evidence="11" type="ORF">AMD02_16675</name>
</gene>
<dbReference type="PANTHER" id="PTHR43773:SF1">
    <property type="entry name" value="MAGNESIUM TRANSPORTER MGTE"/>
    <property type="match status" value="1"/>
</dbReference>
<keyword evidence="5 9" id="KW-0460">Magnesium</keyword>
<evidence type="ECO:0000313" key="11">
    <source>
        <dbReference type="EMBL" id="KOO37007.1"/>
    </source>
</evidence>
<keyword evidence="3 9" id="KW-0813">Transport</keyword>
<evidence type="ECO:0000256" key="7">
    <source>
        <dbReference type="ARBA" id="ARBA00023136"/>
    </source>
</evidence>
<feature type="domain" description="CBS" evidence="10">
    <location>
        <begin position="204"/>
        <end position="262"/>
    </location>
</feature>
<comment type="function">
    <text evidence="9">Acts as a magnesium transporter.</text>
</comment>
<dbReference type="Gene3D" id="1.10.357.20">
    <property type="entry name" value="SLC41 divalent cation transporters, integral membrane domain"/>
    <property type="match status" value="1"/>
</dbReference>
<dbReference type="GO" id="GO:0015095">
    <property type="term" value="F:magnesium ion transmembrane transporter activity"/>
    <property type="evidence" value="ECO:0007669"/>
    <property type="project" value="UniProtKB-UniRule"/>
</dbReference>
<evidence type="ECO:0000256" key="1">
    <source>
        <dbReference type="ARBA" id="ARBA00004141"/>
    </source>
</evidence>
<feature type="transmembrane region" description="Helical" evidence="9">
    <location>
        <begin position="360"/>
        <end position="382"/>
    </location>
</feature>
<dbReference type="InterPro" id="IPR006669">
    <property type="entry name" value="MgtE_transporter"/>
</dbReference>
<proteinExistence type="inferred from homology"/>
<dbReference type="AlphaFoldDB" id="A0A0M0KEM5"/>
<accession>A0A4Y7WWP0</accession>
<dbReference type="SMART" id="SM00924">
    <property type="entry name" value="MgtE_N"/>
    <property type="match status" value="1"/>
</dbReference>
<dbReference type="PANTHER" id="PTHR43773">
    <property type="entry name" value="MAGNESIUM TRANSPORTER MGTE"/>
    <property type="match status" value="1"/>
</dbReference>
<comment type="similarity">
    <text evidence="2 9">Belongs to the SLC41A transporter family.</text>
</comment>
<accession>A0A0M0KEM5</accession>
<evidence type="ECO:0000256" key="5">
    <source>
        <dbReference type="ARBA" id="ARBA00022842"/>
    </source>
</evidence>
<dbReference type="Pfam" id="PF00571">
    <property type="entry name" value="CBS"/>
    <property type="match status" value="2"/>
</dbReference>
<feature type="domain" description="CBS" evidence="10">
    <location>
        <begin position="140"/>
        <end position="203"/>
    </location>
</feature>
<evidence type="ECO:0000256" key="9">
    <source>
        <dbReference type="RuleBase" id="RU362011"/>
    </source>
</evidence>
<keyword evidence="8" id="KW-0129">CBS domain</keyword>
<dbReference type="SMART" id="SM00116">
    <property type="entry name" value="CBS"/>
    <property type="match status" value="2"/>
</dbReference>
<dbReference type="GeneID" id="87596069"/>
<dbReference type="SUPFAM" id="SSF158791">
    <property type="entry name" value="MgtE N-terminal domain-like"/>
    <property type="match status" value="1"/>
</dbReference>
<dbReference type="Gene3D" id="3.10.580.10">
    <property type="entry name" value="CBS-domain"/>
    <property type="match status" value="1"/>
</dbReference>
<dbReference type="GO" id="GO:0005886">
    <property type="term" value="C:plasma membrane"/>
    <property type="evidence" value="ECO:0007669"/>
    <property type="project" value="UniProtKB-SubCell"/>
</dbReference>
<reference evidence="11" key="1">
    <citation type="submission" date="2015-08" db="EMBL/GenBank/DDBJ databases">
        <title>Complete DNA Sequence of Pseudomonas syringae pv. actinidiae, the Causal Agent of Kiwifruit Canker Disease.</title>
        <authorList>
            <person name="Rikkerink E.H.A."/>
            <person name="Fineran P.C."/>
        </authorList>
    </citation>
    <scope>NUCLEOTIDE SEQUENCE</scope>
    <source>
        <strain evidence="11">DSM 13666</strain>
    </source>
</reference>
<dbReference type="Pfam" id="PF01769">
    <property type="entry name" value="MgtE"/>
    <property type="match status" value="1"/>
</dbReference>
<comment type="caution">
    <text evidence="9">Lacks conserved residue(s) required for the propagation of feature annotation.</text>
</comment>
<dbReference type="InterPro" id="IPR038076">
    <property type="entry name" value="MgtE_N_sf"/>
</dbReference>
<name>A0A0M0KEM5_ALKHA</name>
<evidence type="ECO:0000256" key="4">
    <source>
        <dbReference type="ARBA" id="ARBA00022692"/>
    </source>
</evidence>
<keyword evidence="9" id="KW-0479">Metal-binding</keyword>
<dbReference type="InterPro" id="IPR000644">
    <property type="entry name" value="CBS_dom"/>
</dbReference>
<dbReference type="RefSeq" id="WP_041820189.1">
    <property type="nucleotide sequence ID" value="NZ_CP040441.1"/>
</dbReference>
<evidence type="ECO:0000256" key="2">
    <source>
        <dbReference type="ARBA" id="ARBA00009749"/>
    </source>
</evidence>
<dbReference type="InterPro" id="IPR006668">
    <property type="entry name" value="Mg_transptr_MgtE_intracell_dom"/>
</dbReference>
<dbReference type="InterPro" id="IPR046342">
    <property type="entry name" value="CBS_dom_sf"/>
</dbReference>